<protein>
    <submittedName>
        <fullName evidence="2">Uncharacterized protein</fullName>
    </submittedName>
</protein>
<gene>
    <name evidence="2" type="ORF">BN1012_Phect2278</name>
</gene>
<dbReference type="AlphaFoldDB" id="X5MNW3"/>
<feature type="transmembrane region" description="Helical" evidence="1">
    <location>
        <begin position="56"/>
        <end position="72"/>
    </location>
</feature>
<feature type="transmembrane region" description="Helical" evidence="1">
    <location>
        <begin position="32"/>
        <end position="49"/>
    </location>
</feature>
<evidence type="ECO:0000313" key="3">
    <source>
        <dbReference type="Proteomes" id="UP000032160"/>
    </source>
</evidence>
<dbReference type="KEGG" id="pect:BN1012_Phect2278"/>
<keyword evidence="3" id="KW-1185">Reference proteome</keyword>
<dbReference type="Proteomes" id="UP000032160">
    <property type="component" value="Chromosome I"/>
</dbReference>
<dbReference type="HOGENOM" id="CLU_098981_1_0_5"/>
<evidence type="ECO:0000313" key="2">
    <source>
        <dbReference type="EMBL" id="CDO60491.1"/>
    </source>
</evidence>
<reference evidence="2 3" key="1">
    <citation type="journal article" date="2014" name="Front. Genet.">
        <title>Genome and metabolic network of "Candidatus Phaeomarinobacter ectocarpi" Ec32, a new candidate genus of Alphaproteobacteria frequently associated with brown algae.</title>
        <authorList>
            <person name="Dittami S.M."/>
            <person name="Barbeyron T."/>
            <person name="Boyen C."/>
            <person name="Cambefort J."/>
            <person name="Collet G."/>
            <person name="Delage L."/>
            <person name="Gobet A."/>
            <person name="Groisillier A."/>
            <person name="Leblanc C."/>
            <person name="Michel G."/>
            <person name="Scornet D."/>
            <person name="Siegel A."/>
            <person name="Tapia J.E."/>
            <person name="Tonon T."/>
        </authorList>
    </citation>
    <scope>NUCLEOTIDE SEQUENCE [LARGE SCALE GENOMIC DNA]</scope>
    <source>
        <strain evidence="2 3">Ec32</strain>
    </source>
</reference>
<sequence>MFSWMIWAAGTVIVFFAQLADGAGIGAWPIGISGVITFFVAVLALAKSADKSIVPIDWVFLALALSALPLWFATANPFLAVFVLTIVDLLGFGPSVRKAYVSPYEENALFFALGALRNGFVVAALENYSWTTVLFPAAVGIACVMFVAVILVRRKTMPRVIRPS</sequence>
<organism evidence="2 3">
    <name type="scientific">Candidatus Phaeomarinibacter ectocarpi</name>
    <dbReference type="NCBI Taxonomy" id="1458461"/>
    <lineage>
        <taxon>Bacteria</taxon>
        <taxon>Pseudomonadati</taxon>
        <taxon>Pseudomonadota</taxon>
        <taxon>Alphaproteobacteria</taxon>
        <taxon>Hyphomicrobiales</taxon>
        <taxon>Parvibaculaceae</taxon>
        <taxon>Candidatus Phaeomarinibacter</taxon>
    </lineage>
</organism>
<keyword evidence="1" id="KW-0472">Membrane</keyword>
<accession>X5MNW3</accession>
<dbReference type="STRING" id="1458461.BN1012_Phect2278"/>
<evidence type="ECO:0000256" key="1">
    <source>
        <dbReference type="SAM" id="Phobius"/>
    </source>
</evidence>
<feature type="transmembrane region" description="Helical" evidence="1">
    <location>
        <begin position="108"/>
        <end position="125"/>
    </location>
</feature>
<name>X5MNW3_9HYPH</name>
<keyword evidence="1" id="KW-0812">Transmembrane</keyword>
<dbReference type="EMBL" id="HG966617">
    <property type="protein sequence ID" value="CDO60491.1"/>
    <property type="molecule type" value="Genomic_DNA"/>
</dbReference>
<proteinExistence type="predicted"/>
<keyword evidence="1" id="KW-1133">Transmembrane helix</keyword>
<feature type="transmembrane region" description="Helical" evidence="1">
    <location>
        <begin position="78"/>
        <end position="96"/>
    </location>
</feature>
<feature type="transmembrane region" description="Helical" evidence="1">
    <location>
        <begin position="131"/>
        <end position="152"/>
    </location>
</feature>